<protein>
    <recommendedName>
        <fullName evidence="4">Lipoprotein</fullName>
    </recommendedName>
</protein>
<keyword evidence="3" id="KW-1185">Reference proteome</keyword>
<evidence type="ECO:0008006" key="4">
    <source>
        <dbReference type="Google" id="ProtNLM"/>
    </source>
</evidence>
<evidence type="ECO:0000256" key="1">
    <source>
        <dbReference type="SAM" id="SignalP"/>
    </source>
</evidence>
<dbReference type="EMBL" id="JBHSFV010000001">
    <property type="protein sequence ID" value="MFC4632580.1"/>
    <property type="molecule type" value="Genomic_DNA"/>
</dbReference>
<organism evidence="2 3">
    <name type="scientific">Dokdonia ponticola</name>
    <dbReference type="NCBI Taxonomy" id="2041041"/>
    <lineage>
        <taxon>Bacteria</taxon>
        <taxon>Pseudomonadati</taxon>
        <taxon>Bacteroidota</taxon>
        <taxon>Flavobacteriia</taxon>
        <taxon>Flavobacteriales</taxon>
        <taxon>Flavobacteriaceae</taxon>
        <taxon>Dokdonia</taxon>
    </lineage>
</organism>
<reference evidence="3" key="1">
    <citation type="journal article" date="2019" name="Int. J. Syst. Evol. Microbiol.">
        <title>The Global Catalogue of Microorganisms (GCM) 10K type strain sequencing project: providing services to taxonomists for standard genome sequencing and annotation.</title>
        <authorList>
            <consortium name="The Broad Institute Genomics Platform"/>
            <consortium name="The Broad Institute Genome Sequencing Center for Infectious Disease"/>
            <person name="Wu L."/>
            <person name="Ma J."/>
        </authorList>
    </citation>
    <scope>NUCLEOTIDE SEQUENCE [LARGE SCALE GENOMIC DNA]</scope>
    <source>
        <strain evidence="3">YJ-61-S</strain>
    </source>
</reference>
<feature type="signal peptide" evidence="1">
    <location>
        <begin position="1"/>
        <end position="16"/>
    </location>
</feature>
<accession>A0ABV9HSA6</accession>
<evidence type="ECO:0000313" key="2">
    <source>
        <dbReference type="EMBL" id="MFC4632580.1"/>
    </source>
</evidence>
<name>A0ABV9HSA6_9FLAO</name>
<gene>
    <name evidence="2" type="ORF">ACFO3O_01600</name>
</gene>
<proteinExistence type="predicted"/>
<keyword evidence="1" id="KW-0732">Signal</keyword>
<dbReference type="PROSITE" id="PS51257">
    <property type="entry name" value="PROKAR_LIPOPROTEIN"/>
    <property type="match status" value="1"/>
</dbReference>
<dbReference type="RefSeq" id="WP_379976781.1">
    <property type="nucleotide sequence ID" value="NZ_JBHSFV010000001.1"/>
</dbReference>
<dbReference type="Proteomes" id="UP001596043">
    <property type="component" value="Unassembled WGS sequence"/>
</dbReference>
<comment type="caution">
    <text evidence="2">The sequence shown here is derived from an EMBL/GenBank/DDBJ whole genome shotgun (WGS) entry which is preliminary data.</text>
</comment>
<sequence length="134" mass="15844">MSKAFFILLISSLAFLSCDPPHYIQFENESDSEVKVTLLADPETENYDFYEFQNLRIGDSVILRIKPKESDMLHFGIGTWSNSEIEELTNSLQKIIIENEDFFRVYRTKKGMNTLLNHDKRGFWWKTEINIRIE</sequence>
<evidence type="ECO:0000313" key="3">
    <source>
        <dbReference type="Proteomes" id="UP001596043"/>
    </source>
</evidence>
<feature type="chain" id="PRO_5047146198" description="Lipoprotein" evidence="1">
    <location>
        <begin position="17"/>
        <end position="134"/>
    </location>
</feature>